<reference evidence="7" key="1">
    <citation type="submission" date="2022-11" db="UniProtKB">
        <authorList>
            <consortium name="WormBaseParasite"/>
        </authorList>
    </citation>
    <scope>IDENTIFICATION</scope>
</reference>
<dbReference type="InterPro" id="IPR019408">
    <property type="entry name" value="7TM_GPCR_serpentine_rcpt_Srab"/>
</dbReference>
<dbReference type="Pfam" id="PF10292">
    <property type="entry name" value="7TM_GPCR_Srab"/>
    <property type="match status" value="1"/>
</dbReference>
<name>A0A915BAS0_PARUN</name>
<dbReference type="Proteomes" id="UP000887569">
    <property type="component" value="Unplaced"/>
</dbReference>
<feature type="transmembrane region" description="Helical" evidence="5">
    <location>
        <begin position="167"/>
        <end position="190"/>
    </location>
</feature>
<organism evidence="6 7">
    <name type="scientific">Parascaris univalens</name>
    <name type="common">Nematode worm</name>
    <dbReference type="NCBI Taxonomy" id="6257"/>
    <lineage>
        <taxon>Eukaryota</taxon>
        <taxon>Metazoa</taxon>
        <taxon>Ecdysozoa</taxon>
        <taxon>Nematoda</taxon>
        <taxon>Chromadorea</taxon>
        <taxon>Rhabditida</taxon>
        <taxon>Spirurina</taxon>
        <taxon>Ascaridomorpha</taxon>
        <taxon>Ascaridoidea</taxon>
        <taxon>Ascarididae</taxon>
        <taxon>Parascaris</taxon>
    </lineage>
</organism>
<feature type="transmembrane region" description="Helical" evidence="5">
    <location>
        <begin position="133"/>
        <end position="155"/>
    </location>
</feature>
<keyword evidence="4 5" id="KW-0472">Membrane</keyword>
<feature type="transmembrane region" description="Helical" evidence="5">
    <location>
        <begin position="81"/>
        <end position="105"/>
    </location>
</feature>
<proteinExistence type="predicted"/>
<evidence type="ECO:0000313" key="6">
    <source>
        <dbReference type="Proteomes" id="UP000887569"/>
    </source>
</evidence>
<dbReference type="InterPro" id="IPR053286">
    <property type="entry name" value="Nematode_rcpt-like_srab"/>
</dbReference>
<dbReference type="PANTHER" id="PTHR46561:SF15">
    <property type="entry name" value="G_PROTEIN_RECEP_F1_2 DOMAIN-CONTAINING PROTEIN"/>
    <property type="match status" value="1"/>
</dbReference>
<evidence type="ECO:0000256" key="4">
    <source>
        <dbReference type="ARBA" id="ARBA00023136"/>
    </source>
</evidence>
<evidence type="ECO:0000256" key="2">
    <source>
        <dbReference type="ARBA" id="ARBA00022692"/>
    </source>
</evidence>
<feature type="transmembrane region" description="Helical" evidence="5">
    <location>
        <begin position="265"/>
        <end position="287"/>
    </location>
</feature>
<dbReference type="WBParaSite" id="PgR031_g046_t01">
    <property type="protein sequence ID" value="PgR031_g046_t01"/>
    <property type="gene ID" value="PgR031_g046"/>
</dbReference>
<feature type="transmembrane region" description="Helical" evidence="5">
    <location>
        <begin position="46"/>
        <end position="69"/>
    </location>
</feature>
<dbReference type="AlphaFoldDB" id="A0A915BAS0"/>
<evidence type="ECO:0000256" key="5">
    <source>
        <dbReference type="SAM" id="Phobius"/>
    </source>
</evidence>
<protein>
    <submittedName>
        <fullName evidence="7">G-protein coupled receptors family 1 profile domain-containing protein</fullName>
    </submittedName>
</protein>
<dbReference type="PANTHER" id="PTHR46561">
    <property type="entry name" value="SERPENTINE RECEPTOR, CLASS AB (CLASS A-LIKE)-RELATED"/>
    <property type="match status" value="1"/>
</dbReference>
<feature type="transmembrane region" description="Helical" evidence="5">
    <location>
        <begin position="210"/>
        <end position="232"/>
    </location>
</feature>
<dbReference type="GO" id="GO:0016020">
    <property type="term" value="C:membrane"/>
    <property type="evidence" value="ECO:0007669"/>
    <property type="project" value="UniProtKB-SubCell"/>
</dbReference>
<accession>A0A915BAS0</accession>
<keyword evidence="6" id="KW-1185">Reference proteome</keyword>
<comment type="subcellular location">
    <subcellularLocation>
        <location evidence="1">Membrane</location>
        <topology evidence="1">Multi-pass membrane protein</topology>
    </subcellularLocation>
</comment>
<evidence type="ECO:0000256" key="1">
    <source>
        <dbReference type="ARBA" id="ARBA00004141"/>
    </source>
</evidence>
<sequence length="397" mass="45146">MVATQRDSCDPVEKSGEYWMEMNETVRRLLCNSADRLYFDSPLMKLIFISELVGSTVAAAFAALMALAILLTRVLHFNVRLLLVCTCVAMLISNTGIFITARYFVDVIFVKPVAERCASLLFGRVKCAALRKLYNAGGMMVVMSTVFLAVERLVATCTFKTYEARRRIWLGVTLSALLWATFIHSCFFMPEQGVGVYQFCDTGIYDVQFSKIVDLVLLAIELLAAIIFVGLWHSNYRRMRTLDDRYLRVLSTRYQLNENVNTTKLMIPIVSIGSVLMFSYSFAYYALLPSLDRYSEINENILNSVNAYAPIAEFLVLLMPVVTSAFMISTPMLSVHVRRSLFRLTGLRRCVRQSFNKTESAQEAATRTHFELLKKQWEGKLAQHQRGLSSRSQSYIL</sequence>
<keyword evidence="2 5" id="KW-0812">Transmembrane</keyword>
<feature type="transmembrane region" description="Helical" evidence="5">
    <location>
        <begin position="307"/>
        <end position="333"/>
    </location>
</feature>
<evidence type="ECO:0000313" key="7">
    <source>
        <dbReference type="WBParaSite" id="PgR031_g046_t01"/>
    </source>
</evidence>
<evidence type="ECO:0000256" key="3">
    <source>
        <dbReference type="ARBA" id="ARBA00022989"/>
    </source>
</evidence>
<keyword evidence="3 5" id="KW-1133">Transmembrane helix</keyword>